<feature type="transmembrane region" description="Helical" evidence="7">
    <location>
        <begin position="381"/>
        <end position="401"/>
    </location>
</feature>
<gene>
    <name evidence="9" type="ORF">CPQ89_03370</name>
    <name evidence="8" type="ORF">CPS94_09720</name>
</gene>
<feature type="transmembrane region" description="Helical" evidence="7">
    <location>
        <begin position="169"/>
        <end position="189"/>
    </location>
</feature>
<name>A0AAD0L3N0_9LACO</name>
<dbReference type="KEGG" id="lmur:CPS94_09720"/>
<dbReference type="InterPro" id="IPR050833">
    <property type="entry name" value="Poly_Biosynth_Transport"/>
</dbReference>
<keyword evidence="6 7" id="KW-0472">Membrane</keyword>
<keyword evidence="5 7" id="KW-1133">Transmembrane helix</keyword>
<dbReference type="AlphaFoldDB" id="A0AAD0L3N0"/>
<evidence type="ECO:0000256" key="6">
    <source>
        <dbReference type="ARBA" id="ARBA00023136"/>
    </source>
</evidence>
<evidence type="ECO:0000256" key="1">
    <source>
        <dbReference type="ARBA" id="ARBA00004651"/>
    </source>
</evidence>
<organism evidence="8 11">
    <name type="scientific">Ligilactobacillus murinus</name>
    <dbReference type="NCBI Taxonomy" id="1622"/>
    <lineage>
        <taxon>Bacteria</taxon>
        <taxon>Bacillati</taxon>
        <taxon>Bacillota</taxon>
        <taxon>Bacilli</taxon>
        <taxon>Lactobacillales</taxon>
        <taxon>Lactobacillaceae</taxon>
        <taxon>Ligilactobacillus</taxon>
    </lineage>
</organism>
<feature type="transmembrane region" description="Helical" evidence="7">
    <location>
        <begin position="421"/>
        <end position="443"/>
    </location>
</feature>
<feature type="transmembrane region" description="Helical" evidence="7">
    <location>
        <begin position="110"/>
        <end position="130"/>
    </location>
</feature>
<protein>
    <submittedName>
        <fullName evidence="8">Flippase</fullName>
    </submittedName>
</protein>
<dbReference type="CDD" id="cd13127">
    <property type="entry name" value="MATE_tuaB_like"/>
    <property type="match status" value="1"/>
</dbReference>
<feature type="transmembrane region" description="Helical" evidence="7">
    <location>
        <begin position="320"/>
        <end position="341"/>
    </location>
</feature>
<evidence type="ECO:0000256" key="2">
    <source>
        <dbReference type="ARBA" id="ARBA00007430"/>
    </source>
</evidence>
<proteinExistence type="inferred from homology"/>
<evidence type="ECO:0000313" key="10">
    <source>
        <dbReference type="Proteomes" id="UP000250143"/>
    </source>
</evidence>
<dbReference type="Proteomes" id="UP000250153">
    <property type="component" value="Chromosome"/>
</dbReference>
<comment type="subcellular location">
    <subcellularLocation>
        <location evidence="1">Cell membrane</location>
        <topology evidence="1">Multi-pass membrane protein</topology>
    </subcellularLocation>
</comment>
<comment type="similarity">
    <text evidence="2">Belongs to the polysaccharide synthase family.</text>
</comment>
<feature type="transmembrane region" description="Helical" evidence="7">
    <location>
        <begin position="142"/>
        <end position="163"/>
    </location>
</feature>
<keyword evidence="10" id="KW-1185">Reference proteome</keyword>
<feature type="transmembrane region" description="Helical" evidence="7">
    <location>
        <begin position="79"/>
        <end position="98"/>
    </location>
</feature>
<feature type="transmembrane region" description="Helical" evidence="7">
    <location>
        <begin position="43"/>
        <end position="67"/>
    </location>
</feature>
<reference evidence="10 11" key="1">
    <citation type="submission" date="2017-09" db="EMBL/GenBank/DDBJ databases">
        <title>Predominant Lactobacillus spp. isolated from feces of mice subjected to short-term calorie restriction.</title>
        <authorList>
            <person name="Zhang C."/>
            <person name="Zhao L."/>
            <person name="Pan F."/>
        </authorList>
    </citation>
    <scope>NUCLEOTIDE SEQUENCE [LARGE SCALE GENOMIC DNA]</scope>
    <source>
        <strain evidence="9 10">CR141</strain>
        <strain evidence="8 11">CR147</strain>
    </source>
</reference>
<feature type="transmembrane region" description="Helical" evidence="7">
    <location>
        <begin position="449"/>
        <end position="466"/>
    </location>
</feature>
<sequence length="475" mass="54089">MSENNSVKRAALINAAGKYSKVLIAIIINSILARILSADDYGVVAVITVFSTFFATFSDMGFGPAIIQNKNLTTKDIDNIYSFTVYLSFILMILFIGSSYPISIFYENKAYIWLGILLSFSLLFDSLNMVPNGILNRDKRFILISIRIIIVYSISASLTVVLALLGFRYYALAIQSITTAFMTFTWNYITTRPKFNVRFKFSSIKKVLNYSSYQFAFNMVNYFSKNLDNLLTGKFMGDANLGYYNKAYTLMLYPVDNLTGVVTPVLHPILADYQREIKIIYDKYIRIFKILFCIGNFVAPFCYLAATEIIYIMYGANWNKSVICFQVLSLAIIPQMLNAISGGVFQAIGDTRLLFLNGCINTIITVIGILVGIFYGKSILMLSVCIAIAYIIQLITTSYILIKVGFEYRIREFFEYIKHELIILVGMIIAVVIYKFAFTNILLSFTVKFLYLGAIYIILLFVTREYKLFVSFIKR</sequence>
<evidence type="ECO:0000313" key="8">
    <source>
        <dbReference type="EMBL" id="AWZ39180.1"/>
    </source>
</evidence>
<dbReference type="Proteomes" id="UP000250143">
    <property type="component" value="Chromosome"/>
</dbReference>
<evidence type="ECO:0000313" key="9">
    <source>
        <dbReference type="EMBL" id="AWZ40146.1"/>
    </source>
</evidence>
<dbReference type="EMBL" id="CP023565">
    <property type="protein sequence ID" value="AWZ39180.1"/>
    <property type="molecule type" value="Genomic_DNA"/>
</dbReference>
<evidence type="ECO:0000256" key="5">
    <source>
        <dbReference type="ARBA" id="ARBA00022989"/>
    </source>
</evidence>
<dbReference type="RefSeq" id="WP_112194088.1">
    <property type="nucleotide sequence ID" value="NZ_CP023565.1"/>
</dbReference>
<dbReference type="GO" id="GO:0005886">
    <property type="term" value="C:plasma membrane"/>
    <property type="evidence" value="ECO:0007669"/>
    <property type="project" value="UniProtKB-SubCell"/>
</dbReference>
<dbReference type="Pfam" id="PF13440">
    <property type="entry name" value="Polysacc_synt_3"/>
    <property type="match status" value="1"/>
</dbReference>
<evidence type="ECO:0000313" key="11">
    <source>
        <dbReference type="Proteomes" id="UP000250153"/>
    </source>
</evidence>
<feature type="transmembrane region" description="Helical" evidence="7">
    <location>
        <begin position="353"/>
        <end position="375"/>
    </location>
</feature>
<keyword evidence="3" id="KW-1003">Cell membrane</keyword>
<evidence type="ECO:0000256" key="4">
    <source>
        <dbReference type="ARBA" id="ARBA00022692"/>
    </source>
</evidence>
<dbReference type="GeneID" id="48467428"/>
<feature type="transmembrane region" description="Helical" evidence="7">
    <location>
        <begin position="21"/>
        <end position="37"/>
    </location>
</feature>
<feature type="transmembrane region" description="Helical" evidence="7">
    <location>
        <begin position="290"/>
        <end position="314"/>
    </location>
</feature>
<evidence type="ECO:0000256" key="7">
    <source>
        <dbReference type="SAM" id="Phobius"/>
    </source>
</evidence>
<evidence type="ECO:0000256" key="3">
    <source>
        <dbReference type="ARBA" id="ARBA00022475"/>
    </source>
</evidence>
<dbReference type="PANTHER" id="PTHR30250">
    <property type="entry name" value="PST FAMILY PREDICTED COLANIC ACID TRANSPORTER"/>
    <property type="match status" value="1"/>
</dbReference>
<keyword evidence="4 7" id="KW-0812">Transmembrane</keyword>
<dbReference type="EMBL" id="CP023566">
    <property type="protein sequence ID" value="AWZ40146.1"/>
    <property type="molecule type" value="Genomic_DNA"/>
</dbReference>
<dbReference type="PANTHER" id="PTHR30250:SF10">
    <property type="entry name" value="LIPOPOLYSACCHARIDE BIOSYNTHESIS PROTEIN WZXC"/>
    <property type="match status" value="1"/>
</dbReference>
<accession>A0AAD0L3N0</accession>